<feature type="domain" description="E3 ubiquitin-protein ligase UBR4 N-terminal" evidence="1">
    <location>
        <begin position="24"/>
        <end position="81"/>
    </location>
</feature>
<reference evidence="2 3" key="1">
    <citation type="submission" date="2021-06" db="EMBL/GenBank/DDBJ databases">
        <title>Caerostris extrusa draft genome.</title>
        <authorList>
            <person name="Kono N."/>
            <person name="Arakawa K."/>
        </authorList>
    </citation>
    <scope>NUCLEOTIDE SEQUENCE [LARGE SCALE GENOMIC DNA]</scope>
</reference>
<dbReference type="InterPro" id="IPR045841">
    <property type="entry name" value="E3_UBR4_N"/>
</dbReference>
<gene>
    <name evidence="2" type="primary">UBR4_2</name>
    <name evidence="2" type="ORF">CEXT_700071</name>
</gene>
<proteinExistence type="predicted"/>
<name>A0AAV4MN23_CAEEX</name>
<dbReference type="EMBL" id="BPLR01002441">
    <property type="protein sequence ID" value="GIX73750.1"/>
    <property type="molecule type" value="Genomic_DNA"/>
</dbReference>
<evidence type="ECO:0000259" key="1">
    <source>
        <dbReference type="Pfam" id="PF19423"/>
    </source>
</evidence>
<sequence length="84" mass="9293">MASSGCSKVSSFTSAIADYLPPFTWCPENNSSKEMIRVMLPLLLDATTESLGDYTTLALERLIGSPEGDDYLSFNYFEVLTQKL</sequence>
<evidence type="ECO:0000313" key="3">
    <source>
        <dbReference type="Proteomes" id="UP001054945"/>
    </source>
</evidence>
<dbReference type="Pfam" id="PF19423">
    <property type="entry name" value="E3_UBR4_N"/>
    <property type="match status" value="1"/>
</dbReference>
<comment type="caution">
    <text evidence="2">The sequence shown here is derived from an EMBL/GenBank/DDBJ whole genome shotgun (WGS) entry which is preliminary data.</text>
</comment>
<organism evidence="2 3">
    <name type="scientific">Caerostris extrusa</name>
    <name type="common">Bark spider</name>
    <name type="synonym">Caerostris bankana</name>
    <dbReference type="NCBI Taxonomy" id="172846"/>
    <lineage>
        <taxon>Eukaryota</taxon>
        <taxon>Metazoa</taxon>
        <taxon>Ecdysozoa</taxon>
        <taxon>Arthropoda</taxon>
        <taxon>Chelicerata</taxon>
        <taxon>Arachnida</taxon>
        <taxon>Araneae</taxon>
        <taxon>Araneomorphae</taxon>
        <taxon>Entelegynae</taxon>
        <taxon>Araneoidea</taxon>
        <taxon>Araneidae</taxon>
        <taxon>Caerostris</taxon>
    </lineage>
</organism>
<accession>A0AAV4MN23</accession>
<protein>
    <submittedName>
        <fullName evidence="2">E3 ubiquitin-protein ligase UBR4</fullName>
    </submittedName>
</protein>
<dbReference type="Proteomes" id="UP001054945">
    <property type="component" value="Unassembled WGS sequence"/>
</dbReference>
<keyword evidence="3" id="KW-1185">Reference proteome</keyword>
<evidence type="ECO:0000313" key="2">
    <source>
        <dbReference type="EMBL" id="GIX73750.1"/>
    </source>
</evidence>
<dbReference type="AlphaFoldDB" id="A0AAV4MN23"/>